<feature type="compositionally biased region" description="Basic and acidic residues" evidence="1">
    <location>
        <begin position="413"/>
        <end position="430"/>
    </location>
</feature>
<feature type="compositionally biased region" description="Polar residues" evidence="1">
    <location>
        <begin position="442"/>
        <end position="459"/>
    </location>
</feature>
<dbReference type="EMBL" id="KQ086241">
    <property type="protein sequence ID" value="KLO06060.1"/>
    <property type="molecule type" value="Genomic_DNA"/>
</dbReference>
<feature type="compositionally biased region" description="Basic and acidic residues" evidence="1">
    <location>
        <begin position="232"/>
        <end position="246"/>
    </location>
</feature>
<feature type="compositionally biased region" description="Polar residues" evidence="1">
    <location>
        <begin position="189"/>
        <end position="210"/>
    </location>
</feature>
<feature type="region of interest" description="Disordered" evidence="1">
    <location>
        <begin position="1144"/>
        <end position="1186"/>
    </location>
</feature>
<protein>
    <submittedName>
        <fullName evidence="2">Uncharacterized protein</fullName>
    </submittedName>
</protein>
<dbReference type="Proteomes" id="UP000053477">
    <property type="component" value="Unassembled WGS sequence"/>
</dbReference>
<evidence type="ECO:0000313" key="3">
    <source>
        <dbReference type="Proteomes" id="UP000053477"/>
    </source>
</evidence>
<dbReference type="OrthoDB" id="3224221at2759"/>
<name>A0A0H2R2S0_9AGAM</name>
<sequence length="1186" mass="132304">MNNGVAGFDGKVVPSGLIKTCGAAGGTRSQAIDSVKEPGGQKRAIWKNAGRDRSDRHLEALVSKTVPSPANPRRFSAHDSAPLRSIQGLPSKMGYKPCYAHSEYALTTTVPIAKVFCQTSSSENHFKMGKKAPSASKRRPNIYEQKYALRTKLRAAARRRGTSPVSSPIENLLQRRLKRRLSIRDTQKESIQVPSGNSSPAGSHNANTPEAYSHDDELLKAKKAAQYYLPRMPEELEKRDGREKPNIDSASGPADATATIELTPKSSKKVRFVGDKSVLAMFTKADGEKRAMAPHLNLQRSAVKPSQGMFTNVNEKKSKSQETLRDAVEKESPHRSNYPVSNGSSEEKWAIHAMLPKSSGKKNSERKSLVTGRSFLVNPRLKTPQMSHKTVSDPNRDLPRNSVEKSGTSDGTNLKRSEHPQEKGDDEPHSTRKKQKLDEANLNVTGNDANSMAVSTPQTKIFRKGGSESTMSRHGGSHKGSDGAYLPHTSSVIRKDNGFRPGFVRHSKHNSSSQRLSHTTPAGSDVPRTRGGTNLKRSEHPQEKGDDGNCYSFIIYTFDPDSWCRRRRRGREIPFAPKEAETKRGEQECHWQRCQFNGGLNAPDQNLSHGGSHKGSDGAYLPHTSSVIRKDNSSRPGFVRLKKHMGSTQRSSPSRSARFEVPRQMNVTHERRELDDSVGDDDVPPKTHSMSQYAAGKSVGGASLWVQYHPTKYKSRSPSTNKKTAQLSAFSPPEPVFHSIKVPRKVSLKRKIGTVEGDPRDRVSMGGAFDDLARDLGFKDRNDDDPFTFAHFAEFFEFYRDRHEDNEDNLREVQGRMEKLIKQLYSRSADDADSVDDVGDDVDNSLSGFNIKHRSTKSVKLAAAIREYAMELMGRESARDPVTEPVDPGTLALFEAGRHSGPSANAEDDKGEFRLDLLGTYTSRWNKAAAAAFAKGFISCDDYARIQTTEKELRIKFSKHIRTIQKHYVRQRDGEVPRPSLKDIEAATRNRTKTLGRQRVAGALSHKDTVANAPIINKLGVVGISDDSDDHGEGERRYRISAIDWRNPLVIPWLRVHDKLYVATRFNAAAKATRGNWVRIRYPVMKPRIVKKVPPKGLPRIFYKPSYLKKLYDAEVQALEIDERPFNLDHTDAVKELAKRFEKVTGPNTPPDPLGPQDRPIFVNNTIRRASNKRGLRHSGTKPRTK</sequence>
<dbReference type="AlphaFoldDB" id="A0A0H2R2S0"/>
<feature type="compositionally biased region" description="Polar residues" evidence="1">
    <location>
        <begin position="510"/>
        <end position="522"/>
    </location>
</feature>
<reference evidence="2 3" key="1">
    <citation type="submission" date="2015-04" db="EMBL/GenBank/DDBJ databases">
        <title>Complete genome sequence of Schizopora paradoxa KUC8140, a cosmopolitan wood degrader in East Asia.</title>
        <authorList>
            <consortium name="DOE Joint Genome Institute"/>
            <person name="Min B."/>
            <person name="Park H."/>
            <person name="Jang Y."/>
            <person name="Kim J.-J."/>
            <person name="Kim K.H."/>
            <person name="Pangilinan J."/>
            <person name="Lipzen A."/>
            <person name="Riley R."/>
            <person name="Grigoriev I.V."/>
            <person name="Spatafora J.W."/>
            <person name="Choi I.-G."/>
        </authorList>
    </citation>
    <scope>NUCLEOTIDE SEQUENCE [LARGE SCALE GENOMIC DNA]</scope>
    <source>
        <strain evidence="2 3">KUC8140</strain>
    </source>
</reference>
<feature type="compositionally biased region" description="Basic and acidic residues" evidence="1">
    <location>
        <begin position="390"/>
        <end position="403"/>
    </location>
</feature>
<feature type="compositionally biased region" description="Basic and acidic residues" evidence="1">
    <location>
        <begin position="536"/>
        <end position="546"/>
    </location>
</feature>
<proteinExistence type="predicted"/>
<feature type="compositionally biased region" description="Polar residues" evidence="1">
    <location>
        <begin position="646"/>
        <end position="655"/>
    </location>
</feature>
<evidence type="ECO:0000256" key="1">
    <source>
        <dbReference type="SAM" id="MobiDB-lite"/>
    </source>
</evidence>
<feature type="compositionally biased region" description="Basic residues" evidence="1">
    <location>
        <begin position="1170"/>
        <end position="1186"/>
    </location>
</feature>
<gene>
    <name evidence="2" type="ORF">SCHPADRAFT_895763</name>
</gene>
<evidence type="ECO:0000313" key="2">
    <source>
        <dbReference type="EMBL" id="KLO06060.1"/>
    </source>
</evidence>
<organism evidence="2 3">
    <name type="scientific">Schizopora paradoxa</name>
    <dbReference type="NCBI Taxonomy" id="27342"/>
    <lineage>
        <taxon>Eukaryota</taxon>
        <taxon>Fungi</taxon>
        <taxon>Dikarya</taxon>
        <taxon>Basidiomycota</taxon>
        <taxon>Agaricomycotina</taxon>
        <taxon>Agaricomycetes</taxon>
        <taxon>Hymenochaetales</taxon>
        <taxon>Schizoporaceae</taxon>
        <taxon>Schizopora</taxon>
    </lineage>
</organism>
<dbReference type="InParanoid" id="A0A0H2R2S0"/>
<keyword evidence="3" id="KW-1185">Reference proteome</keyword>
<feature type="region of interest" description="Disordered" evidence="1">
    <location>
        <begin position="643"/>
        <end position="687"/>
    </location>
</feature>
<feature type="compositionally biased region" description="Basic and acidic residues" evidence="1">
    <location>
        <begin position="314"/>
        <end position="334"/>
    </location>
</feature>
<feature type="region of interest" description="Disordered" evidence="1">
    <location>
        <begin position="313"/>
        <end position="546"/>
    </location>
</feature>
<accession>A0A0H2R2S0</accession>
<feature type="region of interest" description="Disordered" evidence="1">
    <location>
        <begin position="180"/>
        <end position="215"/>
    </location>
</feature>
<feature type="region of interest" description="Disordered" evidence="1">
    <location>
        <begin position="232"/>
        <end position="259"/>
    </location>
</feature>